<evidence type="ECO:0000259" key="2">
    <source>
        <dbReference type="PROSITE" id="PS50031"/>
    </source>
</evidence>
<dbReference type="OrthoDB" id="524326at2759"/>
<dbReference type="GO" id="GO:0005737">
    <property type="term" value="C:cytoplasm"/>
    <property type="evidence" value="ECO:0007669"/>
    <property type="project" value="TreeGrafter"/>
</dbReference>
<dbReference type="PANTHER" id="PTHR11216:SF170">
    <property type="entry name" value="DYNAMIN ASSOCIATED PROTEIN 160, ISOFORM D"/>
    <property type="match status" value="1"/>
</dbReference>
<dbReference type="FunFam" id="1.10.238.10:FF:000558">
    <property type="entry name" value="EH domain-containing and endocytosis protein 1"/>
    <property type="match status" value="1"/>
</dbReference>
<feature type="region of interest" description="Disordered" evidence="1">
    <location>
        <begin position="233"/>
        <end position="269"/>
    </location>
</feature>
<dbReference type="SUPFAM" id="SSF47473">
    <property type="entry name" value="EF-hand"/>
    <property type="match status" value="3"/>
</dbReference>
<dbReference type="eggNOG" id="KOG0998">
    <property type="taxonomic scope" value="Eukaryota"/>
</dbReference>
<dbReference type="EMBL" id="AAVQ01000002">
    <property type="protein sequence ID" value="EAZ62858.2"/>
    <property type="molecule type" value="Genomic_DNA"/>
</dbReference>
<evidence type="ECO:0000313" key="4">
    <source>
        <dbReference type="Proteomes" id="UP000002258"/>
    </source>
</evidence>
<dbReference type="AlphaFoldDB" id="A3GHP3"/>
<dbReference type="InterPro" id="IPR011992">
    <property type="entry name" value="EF-hand-dom_pair"/>
</dbReference>
<dbReference type="STRING" id="322104.A3GHP3"/>
<dbReference type="PANTHER" id="PTHR11216">
    <property type="entry name" value="EH DOMAIN"/>
    <property type="match status" value="1"/>
</dbReference>
<dbReference type="Proteomes" id="UP000002258">
    <property type="component" value="Chromosome 1"/>
</dbReference>
<evidence type="ECO:0000256" key="1">
    <source>
        <dbReference type="SAM" id="MobiDB-lite"/>
    </source>
</evidence>
<protein>
    <submittedName>
        <fullName evidence="3">EH domain protein</fullName>
    </submittedName>
</protein>
<dbReference type="CDD" id="cd00052">
    <property type="entry name" value="EH"/>
    <property type="match status" value="3"/>
</dbReference>
<dbReference type="SMART" id="SM00027">
    <property type="entry name" value="EH"/>
    <property type="match status" value="3"/>
</dbReference>
<dbReference type="GO" id="GO:0006897">
    <property type="term" value="P:endocytosis"/>
    <property type="evidence" value="ECO:0007669"/>
    <property type="project" value="TreeGrafter"/>
</dbReference>
<dbReference type="KEGG" id="pic:PICST_65016"/>
<dbReference type="RefSeq" id="XP_001386881.2">
    <property type="nucleotide sequence ID" value="XM_001386844.1"/>
</dbReference>
<dbReference type="GeneID" id="4851792"/>
<dbReference type="OMA" id="KWQEENA"/>
<feature type="domain" description="EH" evidence="2">
    <location>
        <begin position="286"/>
        <end position="379"/>
    </location>
</feature>
<dbReference type="InterPro" id="IPR000261">
    <property type="entry name" value="EH_dom"/>
</dbReference>
<gene>
    <name evidence="3" type="ORF">PICST_65016</name>
</gene>
<comment type="caution">
    <text evidence="3">The sequence shown here is derived from an EMBL/GenBank/DDBJ whole genome shotgun (WGS) entry which is preliminary data.</text>
</comment>
<reference evidence="3 4" key="1">
    <citation type="journal article" date="2007" name="Nat. Biotechnol.">
        <title>Genome sequence of the lignocellulose-bioconverting and xylose-fermenting yeast Pichia stipitis.</title>
        <authorList>
            <person name="Jeffries T.W."/>
            <person name="Grigoriev I.V."/>
            <person name="Grimwood J."/>
            <person name="Laplaza J.M."/>
            <person name="Aerts A."/>
            <person name="Salamov A."/>
            <person name="Schmutz J."/>
            <person name="Lindquist E."/>
            <person name="Dehal P."/>
            <person name="Shapiro H."/>
            <person name="Jin Y.S."/>
            <person name="Passoth V."/>
            <person name="Richardson P.M."/>
        </authorList>
    </citation>
    <scope>NUCLEOTIDE SEQUENCE [LARGE SCALE GENOMIC DNA]</scope>
    <source>
        <strain evidence="4">ATCC 58785 / CBS 6054 / NBRC 10063 / NRRL Y-11545</strain>
    </source>
</reference>
<dbReference type="PROSITE" id="PS50031">
    <property type="entry name" value="EH"/>
    <property type="match status" value="3"/>
</dbReference>
<evidence type="ECO:0000313" key="3">
    <source>
        <dbReference type="EMBL" id="EAZ62858.2"/>
    </source>
</evidence>
<feature type="non-terminal residue" evidence="3">
    <location>
        <position position="384"/>
    </location>
</feature>
<accession>A3GHP3</accession>
<dbReference type="HOGENOM" id="CLU_044109_0_0_1"/>
<dbReference type="InParanoid" id="A3GHP3"/>
<keyword evidence="4" id="KW-1185">Reference proteome</keyword>
<dbReference type="GO" id="GO:0005886">
    <property type="term" value="C:plasma membrane"/>
    <property type="evidence" value="ECO:0007669"/>
    <property type="project" value="TreeGrafter"/>
</dbReference>
<organism evidence="3 4">
    <name type="scientific">Scheffersomyces stipitis (strain ATCC 58785 / CBS 6054 / NBRC 10063 / NRRL Y-11545)</name>
    <name type="common">Yeast</name>
    <name type="synonym">Pichia stipitis</name>
    <dbReference type="NCBI Taxonomy" id="322104"/>
    <lineage>
        <taxon>Eukaryota</taxon>
        <taxon>Fungi</taxon>
        <taxon>Dikarya</taxon>
        <taxon>Ascomycota</taxon>
        <taxon>Saccharomycotina</taxon>
        <taxon>Pichiomycetes</taxon>
        <taxon>Debaryomycetaceae</taxon>
        <taxon>Scheffersomyces</taxon>
    </lineage>
</organism>
<feature type="domain" description="EH" evidence="2">
    <location>
        <begin position="18"/>
        <end position="104"/>
    </location>
</feature>
<feature type="domain" description="EH" evidence="2">
    <location>
        <begin position="142"/>
        <end position="233"/>
    </location>
</feature>
<sequence>MSVSQSAPQFKVGLTPEEKSFFSEVFKSLDPENTGIVTGEKARSTFEKSGLPPSILGEIWQLADTNNLGFLTQFGFCYAMRLIGYTQAGYHPSAGLGDTPGPLPKFANLGLAPLSAQATRNISSAPTQLPVASYLTSVPPTDVQKFSQLFVKTVGSTTGELGGTQARDIFMKAKLPTVILGQIWSLVDRYNTGQLGLPAFVIAMHLIQGSLSGQITQLPTVLPESIWQSATPQVANQQQPVDTGNRQTSYGSVSSQATTVRRPTSREVSASSVAPVSDEWVATPTMKQQYASIFNNLEKGKSGHLNPNQVASFLMTSKLGEQDLATIWDLSDTQNTGIFGLTEFSIALFLVNRRLAGGSLPNIVPHSLIESLSAPASAPAAASA</sequence>
<proteinExistence type="predicted"/>
<dbReference type="GO" id="GO:0016197">
    <property type="term" value="P:endosomal transport"/>
    <property type="evidence" value="ECO:0007669"/>
    <property type="project" value="TreeGrafter"/>
</dbReference>
<dbReference type="Gene3D" id="1.10.238.10">
    <property type="entry name" value="EF-hand"/>
    <property type="match status" value="3"/>
</dbReference>
<name>A3GHP3_PICST</name>
<dbReference type="Pfam" id="PF12763">
    <property type="entry name" value="EH"/>
    <property type="match status" value="3"/>
</dbReference>